<evidence type="ECO:0000313" key="4">
    <source>
        <dbReference type="Proteomes" id="UP001595955"/>
    </source>
</evidence>
<reference evidence="4" key="1">
    <citation type="journal article" date="2019" name="Int. J. Syst. Evol. Microbiol.">
        <title>The Global Catalogue of Microorganisms (GCM) 10K type strain sequencing project: providing services to taxonomists for standard genome sequencing and annotation.</title>
        <authorList>
            <consortium name="The Broad Institute Genomics Platform"/>
            <consortium name="The Broad Institute Genome Sequencing Center for Infectious Disease"/>
            <person name="Wu L."/>
            <person name="Ma J."/>
        </authorList>
    </citation>
    <scope>NUCLEOTIDE SEQUENCE [LARGE SCALE GENOMIC DNA]</scope>
    <source>
        <strain evidence="4">JCM 3369</strain>
    </source>
</reference>
<dbReference type="CDD" id="cd08899">
    <property type="entry name" value="SRPBCC_CalC_Aha1-like_6"/>
    <property type="match status" value="1"/>
</dbReference>
<evidence type="ECO:0000256" key="1">
    <source>
        <dbReference type="ARBA" id="ARBA00006817"/>
    </source>
</evidence>
<accession>A0ABV9DAR3</accession>
<feature type="domain" description="Activator of Hsp90 ATPase homologue 1/2-like C-terminal" evidence="2">
    <location>
        <begin position="29"/>
        <end position="139"/>
    </location>
</feature>
<dbReference type="InterPro" id="IPR023393">
    <property type="entry name" value="START-like_dom_sf"/>
</dbReference>
<dbReference type="EMBL" id="JBHSGF010000005">
    <property type="protein sequence ID" value="MFC4555363.1"/>
    <property type="molecule type" value="Genomic_DNA"/>
</dbReference>
<protein>
    <submittedName>
        <fullName evidence="3">SRPBCC family protein</fullName>
    </submittedName>
</protein>
<dbReference type="Gene3D" id="3.30.530.20">
    <property type="match status" value="1"/>
</dbReference>
<gene>
    <name evidence="3" type="ORF">ACFO3F_08890</name>
</gene>
<organism evidence="3 4">
    <name type="scientific">Georgenia faecalis</name>
    <dbReference type="NCBI Taxonomy" id="2483799"/>
    <lineage>
        <taxon>Bacteria</taxon>
        <taxon>Bacillati</taxon>
        <taxon>Actinomycetota</taxon>
        <taxon>Actinomycetes</taxon>
        <taxon>Micrococcales</taxon>
        <taxon>Bogoriellaceae</taxon>
        <taxon>Georgenia</taxon>
    </lineage>
</organism>
<dbReference type="RefSeq" id="WP_122823816.1">
    <property type="nucleotide sequence ID" value="NZ_CP033325.1"/>
</dbReference>
<dbReference type="Proteomes" id="UP001595955">
    <property type="component" value="Unassembled WGS sequence"/>
</dbReference>
<comment type="similarity">
    <text evidence="1">Belongs to the AHA1 family.</text>
</comment>
<dbReference type="SUPFAM" id="SSF55961">
    <property type="entry name" value="Bet v1-like"/>
    <property type="match status" value="1"/>
</dbReference>
<name>A0ABV9DAR3_9MICO</name>
<dbReference type="Pfam" id="PF08327">
    <property type="entry name" value="AHSA1"/>
    <property type="match status" value="1"/>
</dbReference>
<proteinExistence type="inferred from homology"/>
<evidence type="ECO:0000259" key="2">
    <source>
        <dbReference type="Pfam" id="PF08327"/>
    </source>
</evidence>
<comment type="caution">
    <text evidence="3">The sequence shown here is derived from an EMBL/GenBank/DDBJ whole genome shotgun (WGS) entry which is preliminary data.</text>
</comment>
<evidence type="ECO:0000313" key="3">
    <source>
        <dbReference type="EMBL" id="MFC4555363.1"/>
    </source>
</evidence>
<dbReference type="InterPro" id="IPR013538">
    <property type="entry name" value="ASHA1/2-like_C"/>
</dbReference>
<sequence>MSTPDPTGRLVPSTDGHDLVLTRTLPGSVQDAWASITEPDRTARWYGRWEGTGARGATVRVQMGFEDDSPWVDVTITQCEPPHRLRVLSTSEDVSWDLSFDLSGTGDRCELRFVMHHIDPATVGDIGPGWEYYLDQLVASVTGTPLPSWDDYFPAQREYFEQQPR</sequence>
<keyword evidence="4" id="KW-1185">Reference proteome</keyword>